<dbReference type="Proteomes" id="UP001084650">
    <property type="component" value="Unassembled WGS sequence"/>
</dbReference>
<dbReference type="InterPro" id="IPR046053">
    <property type="entry name" value="DUF6011"/>
</dbReference>
<dbReference type="RefSeq" id="WP_268785329.1">
    <property type="nucleotide sequence ID" value="NZ_JAPQYE010000001.1"/>
</dbReference>
<evidence type="ECO:0000313" key="3">
    <source>
        <dbReference type="Proteomes" id="UP001084650"/>
    </source>
</evidence>
<gene>
    <name evidence="2" type="ORF">OY187_03965</name>
</gene>
<evidence type="ECO:0008006" key="4">
    <source>
        <dbReference type="Google" id="ProtNLM"/>
    </source>
</evidence>
<evidence type="ECO:0000313" key="2">
    <source>
        <dbReference type="EMBL" id="MCZ0727192.1"/>
    </source>
</evidence>
<feature type="region of interest" description="Disordered" evidence="1">
    <location>
        <begin position="1"/>
        <end position="37"/>
    </location>
</feature>
<comment type="caution">
    <text evidence="2">The sequence shown here is derived from an EMBL/GenBank/DDBJ whole genome shotgun (WGS) entry which is preliminary data.</text>
</comment>
<protein>
    <recommendedName>
        <fullName evidence="4">Recombination endonuclease VII</fullName>
    </recommendedName>
</protein>
<proteinExistence type="predicted"/>
<dbReference type="EMBL" id="JAPQYE010000001">
    <property type="protein sequence ID" value="MCZ0727192.1"/>
    <property type="molecule type" value="Genomic_DNA"/>
</dbReference>
<reference evidence="2" key="1">
    <citation type="submission" date="2022-12" db="EMBL/GenBank/DDBJ databases">
        <title>Whole genome sequence of Mycolicibacterium iranicum strain SBH312.</title>
        <authorList>
            <person name="Jani J."/>
            <person name="Arifin Mustapha Z."/>
            <person name="Ahmed K."/>
            <person name="Kai Ling C."/>
        </authorList>
    </citation>
    <scope>NUCLEOTIDE SEQUENCE</scope>
    <source>
        <strain evidence="2">SBH312</strain>
    </source>
</reference>
<sequence length="91" mass="9674">MSQTRKRPAGNRPSPHRTNGYADSSLHKAEDGYTAPTADERREAALLAELKALGYTVAVRCTACNHPLVAGVSVSRHMGPKCAAKAVTDRG</sequence>
<name>A0ABT4HAH0_MYCIR</name>
<accession>A0ABT4HAH0</accession>
<keyword evidence="3" id="KW-1185">Reference proteome</keyword>
<organism evidence="2 3">
    <name type="scientific">Mycolicibacterium iranicum</name>
    <name type="common">Mycobacterium iranicum</name>
    <dbReference type="NCBI Taxonomy" id="912594"/>
    <lineage>
        <taxon>Bacteria</taxon>
        <taxon>Bacillati</taxon>
        <taxon>Actinomycetota</taxon>
        <taxon>Actinomycetes</taxon>
        <taxon>Mycobacteriales</taxon>
        <taxon>Mycobacteriaceae</taxon>
        <taxon>Mycolicibacterium</taxon>
    </lineage>
</organism>
<evidence type="ECO:0000256" key="1">
    <source>
        <dbReference type="SAM" id="MobiDB-lite"/>
    </source>
</evidence>
<dbReference type="Pfam" id="PF19474">
    <property type="entry name" value="DUF6011"/>
    <property type="match status" value="1"/>
</dbReference>